<evidence type="ECO:0000256" key="3">
    <source>
        <dbReference type="ARBA" id="ARBA00023163"/>
    </source>
</evidence>
<dbReference type="Pfam" id="PF00440">
    <property type="entry name" value="TetR_N"/>
    <property type="match status" value="1"/>
</dbReference>
<dbReference type="SUPFAM" id="SSF48498">
    <property type="entry name" value="Tetracyclin repressor-like, C-terminal domain"/>
    <property type="match status" value="1"/>
</dbReference>
<dbReference type="PANTHER" id="PTHR47506:SF6">
    <property type="entry name" value="HTH-TYPE TRANSCRIPTIONAL REPRESSOR NEMR"/>
    <property type="match status" value="1"/>
</dbReference>
<evidence type="ECO:0000256" key="1">
    <source>
        <dbReference type="ARBA" id="ARBA00023015"/>
    </source>
</evidence>
<dbReference type="PANTHER" id="PTHR47506">
    <property type="entry name" value="TRANSCRIPTIONAL REGULATORY PROTEIN"/>
    <property type="match status" value="1"/>
</dbReference>
<dbReference type="Pfam" id="PF16925">
    <property type="entry name" value="TetR_C_13"/>
    <property type="match status" value="1"/>
</dbReference>
<protein>
    <submittedName>
        <fullName evidence="6">TetR/AcrR family transcriptional regulator</fullName>
    </submittedName>
</protein>
<sequence length="186" mass="21507">MSEKMSVKERIVETTARLFYHQGFNNTGINQIIAEANIAIGSLYNHFKSKEDLLLNYLEQEEITFFSNLDLFMKDEQKPEKKLLKFIDYRIQLQKQAGYSGCHFIKINAEIGRENEKVATRVINHKQKQRDYLKNLIQSFDSNSNLSKENLANIIFLMIEGAVASSSIKGNTQDLEVLRKTILELI</sequence>
<dbReference type="PRINTS" id="PR00455">
    <property type="entry name" value="HTHTETR"/>
</dbReference>
<dbReference type="PROSITE" id="PS50977">
    <property type="entry name" value="HTH_TETR_2"/>
    <property type="match status" value="1"/>
</dbReference>
<evidence type="ECO:0000313" key="7">
    <source>
        <dbReference type="Proteomes" id="UP001500353"/>
    </source>
</evidence>
<name>A0ABP9M4S9_9FLAO</name>
<dbReference type="InterPro" id="IPR009057">
    <property type="entry name" value="Homeodomain-like_sf"/>
</dbReference>
<keyword evidence="7" id="KW-1185">Reference proteome</keyword>
<dbReference type="InterPro" id="IPR036271">
    <property type="entry name" value="Tet_transcr_reg_TetR-rel_C_sf"/>
</dbReference>
<dbReference type="Gene3D" id="1.10.357.10">
    <property type="entry name" value="Tetracycline Repressor, domain 2"/>
    <property type="match status" value="1"/>
</dbReference>
<keyword evidence="1" id="KW-0805">Transcription regulation</keyword>
<feature type="domain" description="HTH tetR-type" evidence="5">
    <location>
        <begin position="5"/>
        <end position="65"/>
    </location>
</feature>
<dbReference type="SUPFAM" id="SSF46689">
    <property type="entry name" value="Homeodomain-like"/>
    <property type="match status" value="1"/>
</dbReference>
<evidence type="ECO:0000313" key="6">
    <source>
        <dbReference type="EMBL" id="GAA5089264.1"/>
    </source>
</evidence>
<dbReference type="Proteomes" id="UP001500353">
    <property type="component" value="Unassembled WGS sequence"/>
</dbReference>
<feature type="DNA-binding region" description="H-T-H motif" evidence="4">
    <location>
        <begin position="28"/>
        <end position="47"/>
    </location>
</feature>
<reference evidence="7" key="1">
    <citation type="journal article" date="2019" name="Int. J. Syst. Evol. Microbiol.">
        <title>The Global Catalogue of Microorganisms (GCM) 10K type strain sequencing project: providing services to taxonomists for standard genome sequencing and annotation.</title>
        <authorList>
            <consortium name="The Broad Institute Genomics Platform"/>
            <consortium name="The Broad Institute Genome Sequencing Center for Infectious Disease"/>
            <person name="Wu L."/>
            <person name="Ma J."/>
        </authorList>
    </citation>
    <scope>NUCLEOTIDE SEQUENCE [LARGE SCALE GENOMIC DNA]</scope>
    <source>
        <strain evidence="7">JCM 18019</strain>
    </source>
</reference>
<dbReference type="RefSeq" id="WP_345201482.1">
    <property type="nucleotide sequence ID" value="NZ_BAABHX010000002.1"/>
</dbReference>
<dbReference type="InterPro" id="IPR011075">
    <property type="entry name" value="TetR_C"/>
</dbReference>
<evidence type="ECO:0000256" key="2">
    <source>
        <dbReference type="ARBA" id="ARBA00023125"/>
    </source>
</evidence>
<gene>
    <name evidence="6" type="ORF">GCM10023210_13860</name>
</gene>
<dbReference type="InterPro" id="IPR001647">
    <property type="entry name" value="HTH_TetR"/>
</dbReference>
<dbReference type="EMBL" id="BAABHX010000002">
    <property type="protein sequence ID" value="GAA5089264.1"/>
    <property type="molecule type" value="Genomic_DNA"/>
</dbReference>
<evidence type="ECO:0000259" key="5">
    <source>
        <dbReference type="PROSITE" id="PS50977"/>
    </source>
</evidence>
<accession>A0ABP9M4S9</accession>
<evidence type="ECO:0000256" key="4">
    <source>
        <dbReference type="PROSITE-ProRule" id="PRU00335"/>
    </source>
</evidence>
<keyword evidence="3" id="KW-0804">Transcription</keyword>
<organism evidence="6 7">
    <name type="scientific">Chryseobacterium ginsengisoli</name>
    <dbReference type="NCBI Taxonomy" id="363853"/>
    <lineage>
        <taxon>Bacteria</taxon>
        <taxon>Pseudomonadati</taxon>
        <taxon>Bacteroidota</taxon>
        <taxon>Flavobacteriia</taxon>
        <taxon>Flavobacteriales</taxon>
        <taxon>Weeksellaceae</taxon>
        <taxon>Chryseobacterium group</taxon>
        <taxon>Chryseobacterium</taxon>
    </lineage>
</organism>
<comment type="caution">
    <text evidence="6">The sequence shown here is derived from an EMBL/GenBank/DDBJ whole genome shotgun (WGS) entry which is preliminary data.</text>
</comment>
<keyword evidence="2 4" id="KW-0238">DNA-binding</keyword>
<proteinExistence type="predicted"/>